<organism evidence="1 2">
    <name type="scientific">Halogeometricum borinquense</name>
    <dbReference type="NCBI Taxonomy" id="60847"/>
    <lineage>
        <taxon>Archaea</taxon>
        <taxon>Methanobacteriati</taxon>
        <taxon>Methanobacteriota</taxon>
        <taxon>Stenosarchaea group</taxon>
        <taxon>Halobacteria</taxon>
        <taxon>Halobacteriales</taxon>
        <taxon>Haloferacaceae</taxon>
        <taxon>Halogeometricum</taxon>
    </lineage>
</organism>
<accession>A0A6C0UGZ1</accession>
<dbReference type="AlphaFoldDB" id="A0A6C0UGZ1"/>
<protein>
    <submittedName>
        <fullName evidence="1">Uncharacterized protein</fullName>
    </submittedName>
</protein>
<sequence length="137" mass="15428">MTENPDPVRANPEAEHFRGLLLAEGEEERADWFTDRYTHLRKRIGCSRPAAFIVASEELISAQTAARKEELGEAYAVIDTTRVDLDVIRRMIGAEEPDDIPTSGSVGGGPLHDHVIRGEQRTEWMASQEELNLEDWI</sequence>
<dbReference type="GeneID" id="44079919"/>
<name>A0A6C0UGZ1_9EURY</name>
<proteinExistence type="predicted"/>
<evidence type="ECO:0000313" key="2">
    <source>
        <dbReference type="Proteomes" id="UP000465846"/>
    </source>
</evidence>
<gene>
    <name evidence="1" type="ORF">G3I44_10920</name>
</gene>
<reference evidence="1 2" key="1">
    <citation type="submission" date="2020-02" db="EMBL/GenBank/DDBJ databases">
        <title>Whole genome sequence of Halogeometricum borinquense strain wsp4.</title>
        <authorList>
            <person name="Verma D.K."/>
            <person name="Gopal K."/>
            <person name="Prasad E.S."/>
        </authorList>
    </citation>
    <scope>NUCLEOTIDE SEQUENCE [LARGE SCALE GENOMIC DNA]</scope>
    <source>
        <strain evidence="2">wsp4</strain>
    </source>
</reference>
<evidence type="ECO:0000313" key="1">
    <source>
        <dbReference type="EMBL" id="QIB74752.1"/>
    </source>
</evidence>
<dbReference type="EMBL" id="CP048739">
    <property type="protein sequence ID" value="QIB74752.1"/>
    <property type="molecule type" value="Genomic_DNA"/>
</dbReference>
<dbReference type="RefSeq" id="WP_163486640.1">
    <property type="nucleotide sequence ID" value="NZ_CP048739.1"/>
</dbReference>
<dbReference type="Proteomes" id="UP000465846">
    <property type="component" value="Chromosome"/>
</dbReference>